<dbReference type="EC" id="2.8.2.-" evidence="3"/>
<gene>
    <name evidence="6" type="primary">ga22339</name>
    <name evidence="6" type="ORF">PR202_ga22339</name>
</gene>
<feature type="domain" description="Sulfotransferase" evidence="5">
    <location>
        <begin position="2"/>
        <end position="94"/>
    </location>
</feature>
<dbReference type="InterPro" id="IPR027417">
    <property type="entry name" value="P-loop_NTPase"/>
</dbReference>
<protein>
    <recommendedName>
        <fullName evidence="3">Sulfotransferase</fullName>
        <ecNumber evidence="3">2.8.2.-</ecNumber>
    </recommendedName>
</protein>
<organism evidence="6 7">
    <name type="scientific">Eleusine coracana subsp. coracana</name>
    <dbReference type="NCBI Taxonomy" id="191504"/>
    <lineage>
        <taxon>Eukaryota</taxon>
        <taxon>Viridiplantae</taxon>
        <taxon>Streptophyta</taxon>
        <taxon>Embryophyta</taxon>
        <taxon>Tracheophyta</taxon>
        <taxon>Spermatophyta</taxon>
        <taxon>Magnoliopsida</taxon>
        <taxon>Liliopsida</taxon>
        <taxon>Poales</taxon>
        <taxon>Poaceae</taxon>
        <taxon>PACMAD clade</taxon>
        <taxon>Chloridoideae</taxon>
        <taxon>Cynodonteae</taxon>
        <taxon>Eleusininae</taxon>
        <taxon>Eleusine</taxon>
    </lineage>
</organism>
<evidence type="ECO:0000256" key="4">
    <source>
        <dbReference type="SAM" id="MobiDB-lite"/>
    </source>
</evidence>
<comment type="similarity">
    <text evidence="3">Belongs to the sulfotransferase 1 family.</text>
</comment>
<evidence type="ECO:0000259" key="5">
    <source>
        <dbReference type="Pfam" id="PF00685"/>
    </source>
</evidence>
<name>A0AAV5D3B9_ELECO</name>
<accession>A0AAV5D3B9</accession>
<keyword evidence="3" id="KW-0808">Transferase</keyword>
<reference evidence="6" key="2">
    <citation type="submission" date="2021-12" db="EMBL/GenBank/DDBJ databases">
        <title>Resequencing data analysis of finger millet.</title>
        <authorList>
            <person name="Hatakeyama M."/>
            <person name="Aluri S."/>
            <person name="Balachadran M.T."/>
            <person name="Sivarajan S.R."/>
            <person name="Poveda L."/>
            <person name="Shimizu-Inatsugi R."/>
            <person name="Schlapbach R."/>
            <person name="Sreeman S.M."/>
            <person name="Shimizu K.K."/>
        </authorList>
    </citation>
    <scope>NUCLEOTIDE SEQUENCE</scope>
</reference>
<reference evidence="6" key="1">
    <citation type="journal article" date="2018" name="DNA Res.">
        <title>Multiple hybrid de novo genome assembly of finger millet, an orphan allotetraploid crop.</title>
        <authorList>
            <person name="Hatakeyama M."/>
            <person name="Aluri S."/>
            <person name="Balachadran M.T."/>
            <person name="Sivarajan S.R."/>
            <person name="Patrignani A."/>
            <person name="Gruter S."/>
            <person name="Poveda L."/>
            <person name="Shimizu-Inatsugi R."/>
            <person name="Baeten J."/>
            <person name="Francoijs K.J."/>
            <person name="Nataraja K.N."/>
            <person name="Reddy Y.A.N."/>
            <person name="Phadnis S."/>
            <person name="Ravikumar R.L."/>
            <person name="Schlapbach R."/>
            <person name="Sreeman S.M."/>
            <person name="Shimizu K.K."/>
        </authorList>
    </citation>
    <scope>NUCLEOTIDE SEQUENCE</scope>
</reference>
<proteinExistence type="inferred from homology"/>
<dbReference type="InterPro" id="IPR000863">
    <property type="entry name" value="Sulfotransferase_dom"/>
</dbReference>
<dbReference type="Gene3D" id="3.40.50.720">
    <property type="entry name" value="NAD(P)-binding Rossmann-like Domain"/>
    <property type="match status" value="1"/>
</dbReference>
<dbReference type="AlphaFoldDB" id="A0AAV5D3B9"/>
<evidence type="ECO:0000313" key="6">
    <source>
        <dbReference type="EMBL" id="GJN04767.1"/>
    </source>
</evidence>
<feature type="region of interest" description="Disordered" evidence="4">
    <location>
        <begin position="113"/>
        <end position="144"/>
    </location>
</feature>
<keyword evidence="7" id="KW-1185">Reference proteome</keyword>
<evidence type="ECO:0000256" key="1">
    <source>
        <dbReference type="ARBA" id="ARBA00006484"/>
    </source>
</evidence>
<dbReference type="InterPro" id="IPR002347">
    <property type="entry name" value="SDR_fam"/>
</dbReference>
<dbReference type="PRINTS" id="PR00081">
    <property type="entry name" value="GDHRDH"/>
</dbReference>
<comment type="similarity">
    <text evidence="1">Belongs to the short-chain dehydrogenases/reductases (SDR) family.</text>
</comment>
<evidence type="ECO:0000313" key="7">
    <source>
        <dbReference type="Proteomes" id="UP001054889"/>
    </source>
</evidence>
<dbReference type="Pfam" id="PF00106">
    <property type="entry name" value="adh_short"/>
    <property type="match status" value="1"/>
</dbReference>
<dbReference type="InterPro" id="IPR036291">
    <property type="entry name" value="NAD(P)-bd_dom_sf"/>
</dbReference>
<evidence type="ECO:0000256" key="3">
    <source>
        <dbReference type="RuleBase" id="RU361155"/>
    </source>
</evidence>
<dbReference type="SUPFAM" id="SSF51735">
    <property type="entry name" value="NAD(P)-binding Rossmann-fold domains"/>
    <property type="match status" value="1"/>
</dbReference>
<sequence>MVLFLKYEEVMSDPLKYVKRIATFLGVPFSSEEQDGGVPEEVVKLCSFKMLSGLQVNQTGELSRNQNGDMVYEKSAYFRSGKVGDWVNHMSKEMGIDDEEEAAAARRCAAAAAAAPVRTAPPRPADARRRPRAPGRSEGGDEVGVTIRAEQVAAASSSMACHVVKKTLQAEAPRHVFDRVRLTQSRRDRYLFGHDLFSFRLEERIALITGGVSGLGKATAEEFIKEGTTAIVIAHVNSELGLITVDELGLKDHFVPCNVTVEESVAAAVDATITWHVRLNVMLNSASITGPLTGTSRVASLDLAAFNAVMAVNMHGMLAGIKHATRVMAPAGAGLILCLVSLSRILGGLGTYPYSVSKFAVVGIVKAVVAELSRLDVHVNCISPYAVPTLMVVEKFMTLMQSVADEVRAVDVIRGLGELNTTRNQLFAECLSLCRVYFLGHSIKICLPSDKIKNTWQKFY</sequence>
<dbReference type="Proteomes" id="UP001054889">
    <property type="component" value="Unassembled WGS sequence"/>
</dbReference>
<dbReference type="EMBL" id="BQKI01000011">
    <property type="protein sequence ID" value="GJN04767.1"/>
    <property type="molecule type" value="Genomic_DNA"/>
</dbReference>
<dbReference type="SUPFAM" id="SSF52540">
    <property type="entry name" value="P-loop containing nucleoside triphosphate hydrolases"/>
    <property type="match status" value="1"/>
</dbReference>
<keyword evidence="2" id="KW-0560">Oxidoreductase</keyword>
<dbReference type="Gene3D" id="3.40.50.300">
    <property type="entry name" value="P-loop containing nucleotide triphosphate hydrolases"/>
    <property type="match status" value="1"/>
</dbReference>
<evidence type="ECO:0000256" key="2">
    <source>
        <dbReference type="ARBA" id="ARBA00023002"/>
    </source>
</evidence>
<dbReference type="PANTHER" id="PTHR43180:SF55">
    <property type="entry name" value="ALCOHOL DEHYDROGENASE-LIKE PROTEIN"/>
    <property type="match status" value="1"/>
</dbReference>
<dbReference type="GO" id="GO:0016491">
    <property type="term" value="F:oxidoreductase activity"/>
    <property type="evidence" value="ECO:0007669"/>
    <property type="project" value="UniProtKB-KW"/>
</dbReference>
<dbReference type="GO" id="GO:0008146">
    <property type="term" value="F:sulfotransferase activity"/>
    <property type="evidence" value="ECO:0007669"/>
    <property type="project" value="InterPro"/>
</dbReference>
<dbReference type="PANTHER" id="PTHR43180">
    <property type="entry name" value="3-OXOACYL-(ACYL-CARRIER-PROTEIN) REDUCTASE (AFU_ORTHOLOGUE AFUA_6G11210)"/>
    <property type="match status" value="1"/>
</dbReference>
<comment type="caution">
    <text evidence="6">The sequence shown here is derived from an EMBL/GenBank/DDBJ whole genome shotgun (WGS) entry which is preliminary data.</text>
</comment>
<dbReference type="Pfam" id="PF00685">
    <property type="entry name" value="Sulfotransfer_1"/>
    <property type="match status" value="1"/>
</dbReference>